<evidence type="ECO:0000313" key="2">
    <source>
        <dbReference type="Proteomes" id="UP000030377"/>
    </source>
</evidence>
<reference evidence="1 2" key="1">
    <citation type="submission" date="2014-09" db="EMBL/GenBank/DDBJ databases">
        <title>Draft genome of Bradyrhizobium japonicum Is-34.</title>
        <authorList>
            <person name="Tsurumaru H."/>
            <person name="Yamakawa T."/>
            <person name="Hashimoto S."/>
            <person name="Okizaki K."/>
            <person name="Kanesaki Y."/>
            <person name="Yoshikawa H."/>
            <person name="Yajima S."/>
        </authorList>
    </citation>
    <scope>NUCLEOTIDE SEQUENCE [LARGE SCALE GENOMIC DNA]</scope>
    <source>
        <strain evidence="1 2">Is-34</strain>
    </source>
</reference>
<comment type="caution">
    <text evidence="1">The sequence shown here is derived from an EMBL/GenBank/DDBJ whole genome shotgun (WGS) entry which is preliminary data.</text>
</comment>
<dbReference type="AlphaFoldDB" id="A0A0A3XIC9"/>
<name>A0A0A3XIC9_BRAJP</name>
<protein>
    <recommendedName>
        <fullName evidence="3">Aspartate/glutamate racemase family protein</fullName>
    </recommendedName>
</protein>
<dbReference type="Proteomes" id="UP000030377">
    <property type="component" value="Unassembled WGS sequence"/>
</dbReference>
<dbReference type="EMBL" id="JRPN01000096">
    <property type="protein sequence ID" value="KGT72921.1"/>
    <property type="molecule type" value="Genomic_DNA"/>
</dbReference>
<gene>
    <name evidence="1" type="ORF">MA20_47420</name>
</gene>
<accession>A0A0A3XIC9</accession>
<dbReference type="RefSeq" id="WP_041960972.1">
    <property type="nucleotide sequence ID" value="NZ_JRPN01000096.1"/>
</dbReference>
<proteinExistence type="predicted"/>
<dbReference type="NCBIfam" id="NF005679">
    <property type="entry name" value="PRK07475.1"/>
    <property type="match status" value="1"/>
</dbReference>
<sequence>MIDIPFVAGERQFAWVKPRMAFHGAPVGFLMLDRMPGAGIRPYLPGDTGNASTWSVPVRYKTVPGMNVTRIFGPEGEALTSTVVQAATELVREGAQLITCGCGYSIRYQEAVRDAVDVPVFLSSLLLAPFLERMLPRNKALGIIAASKAALTKPYILEAAGLQANIGRRVVVAGLEDTPVFAPTWNEGKGDLDVSAVEKDVVDTAVALVNDRPDIGMLLLECGDLPPYASSVQKATGIPVFDYTSMIEFFIRGLIRKPFTGLI</sequence>
<organism evidence="1 2">
    <name type="scientific">Bradyrhizobium japonicum</name>
    <dbReference type="NCBI Taxonomy" id="375"/>
    <lineage>
        <taxon>Bacteria</taxon>
        <taxon>Pseudomonadati</taxon>
        <taxon>Pseudomonadota</taxon>
        <taxon>Alphaproteobacteria</taxon>
        <taxon>Hyphomicrobiales</taxon>
        <taxon>Nitrobacteraceae</taxon>
        <taxon>Bradyrhizobium</taxon>
    </lineage>
</organism>
<evidence type="ECO:0000313" key="1">
    <source>
        <dbReference type="EMBL" id="KGT72921.1"/>
    </source>
</evidence>
<evidence type="ECO:0008006" key="3">
    <source>
        <dbReference type="Google" id="ProtNLM"/>
    </source>
</evidence>